<dbReference type="PROSITE" id="PS51257">
    <property type="entry name" value="PROKAR_LIPOPROTEIN"/>
    <property type="match status" value="1"/>
</dbReference>
<accession>A0ABV9K8K4</accession>
<organism evidence="1 2">
    <name type="scientific">Falsiporphyromonas endometrii</name>
    <dbReference type="NCBI Taxonomy" id="1387297"/>
    <lineage>
        <taxon>Bacteria</taxon>
        <taxon>Pseudomonadati</taxon>
        <taxon>Bacteroidota</taxon>
        <taxon>Bacteroidia</taxon>
        <taxon>Bacteroidales</taxon>
        <taxon>Porphyromonadaceae</taxon>
        <taxon>Falsiporphyromonas</taxon>
    </lineage>
</organism>
<dbReference type="RefSeq" id="WP_380078560.1">
    <property type="nucleotide sequence ID" value="NZ_JBHSGO010000159.1"/>
</dbReference>
<proteinExistence type="predicted"/>
<name>A0ABV9K8K4_9PORP</name>
<dbReference type="EMBL" id="JBHSGO010000159">
    <property type="protein sequence ID" value="MFC4665961.1"/>
    <property type="molecule type" value="Genomic_DNA"/>
</dbReference>
<protein>
    <submittedName>
        <fullName evidence="1">Uncharacterized protein</fullName>
    </submittedName>
</protein>
<reference evidence="2" key="1">
    <citation type="journal article" date="2019" name="Int. J. Syst. Evol. Microbiol.">
        <title>The Global Catalogue of Microorganisms (GCM) 10K type strain sequencing project: providing services to taxonomists for standard genome sequencing and annotation.</title>
        <authorList>
            <consortium name="The Broad Institute Genomics Platform"/>
            <consortium name="The Broad Institute Genome Sequencing Center for Infectious Disease"/>
            <person name="Wu L."/>
            <person name="Ma J."/>
        </authorList>
    </citation>
    <scope>NUCLEOTIDE SEQUENCE [LARGE SCALE GENOMIC DNA]</scope>
    <source>
        <strain evidence="2">CGMCC 4.7357</strain>
    </source>
</reference>
<evidence type="ECO:0000313" key="1">
    <source>
        <dbReference type="EMBL" id="MFC4665961.1"/>
    </source>
</evidence>
<gene>
    <name evidence="1" type="ORF">ACFO3G_05020</name>
</gene>
<dbReference type="Proteomes" id="UP001596020">
    <property type="component" value="Unassembled WGS sequence"/>
</dbReference>
<keyword evidence="2" id="KW-1185">Reference proteome</keyword>
<sequence length="753" mass="85263">MRRIRFIQIIVIFLVAILSSSCLDDKFDDVAIKPSQSIMVRFSASELPTQFRSSEGMATSGTIDKIYVLVFDDKGILYSSDFATLDPSKNEFYLSDVPVIHNKVILHFIGYSGTVCDELGESLSSWAIGKSEGEIIPKIGPFDCEVFWQRVELDTQSRSFQVVDNKKVYTLDKVNLIRNRAALSFDLAEVTHPGHSVKFLGYALNNVPEKGTLAPFDPTTKTFSPGFPTEPANRNYISMGDNPTFKQMNETSLLFDKKHAVKPDKVFYIILKALFDNQTCYYKIGLVDTKNQIPLSIIRNHKYIIKIKSVLKKGYSTIEEAKRNLPASEDDLSTLLQDYTKISDGRYDFEVDHISFFFTETNKDFEINYTFKPVSGTFQSDYEPKVELVNHNPTETAVRPGLTNSILQKSSNLIKGQVNAVSGSKLPSIGGVFYSEIKISVGPMVRYIKVFLSHKRNYRTTPKIISRGTDVNSPVDIKFTISANALDKTLYPFKMRVESKFLNPLNTDQNMYIEESGNGKYYFVFTVRQPGDYTLHFKRNMPNKTEIVYLESDYFETVPLELPNTLGGDNLVHYSGELNYIKDSKLTIVPLSSSILAYPVSTRNNFRLLEHGKYVFDVLRNDIEREVTFYAKLKDGSSYKTQRIPNTLSSNSTIILNSFDETYEGYILVGDAYAYFYGKNLVTTADGISFVGDSPSRYKVTVPSHYPDNEIIAITDNNGTYSAKVSIKSLRTSHYIRMQKNGNVNYCCPIKVS</sequence>
<comment type="caution">
    <text evidence="1">The sequence shown here is derived from an EMBL/GenBank/DDBJ whole genome shotgun (WGS) entry which is preliminary data.</text>
</comment>
<evidence type="ECO:0000313" key="2">
    <source>
        <dbReference type="Proteomes" id="UP001596020"/>
    </source>
</evidence>